<sequence>MSAVRWVLLHGFGTSGTLWNEVAARLEAPTLCPDLPGFGTAAAIPGFSVAEMADHVQAALGQGPFLVAGHSMGAKVATELAARQPPGLRGLALVAPSPPGGEPMTDEDRTRLTAAWNDPAQLHALYGRITRRPLEASALADLLRGGQQASPHAWAAWPEQGSRENLRDRAAAVTVPTLILASRDDPAISLATIEEAVVPLYRAPRVQLLAGVGHLLPLEAPDEVAQKLKQWADEL</sequence>
<evidence type="ECO:0000259" key="1">
    <source>
        <dbReference type="Pfam" id="PF12697"/>
    </source>
</evidence>
<dbReference type="InterPro" id="IPR000073">
    <property type="entry name" value="AB_hydrolase_1"/>
</dbReference>
<keyword evidence="2" id="KW-0378">Hydrolase</keyword>
<dbReference type="EMBL" id="WQLB01000030">
    <property type="protein sequence ID" value="MVN88550.1"/>
    <property type="molecule type" value="Genomic_DNA"/>
</dbReference>
<dbReference type="AlphaFoldDB" id="A0A7C9I0S0"/>
<reference evidence="2 3" key="1">
    <citation type="submission" date="2019-12" db="EMBL/GenBank/DDBJ databases">
        <title>Deinococcus sp. HMF7620 Genome sequencing and assembly.</title>
        <authorList>
            <person name="Kang H."/>
            <person name="Kim H."/>
            <person name="Joh K."/>
        </authorList>
    </citation>
    <scope>NUCLEOTIDE SEQUENCE [LARGE SCALE GENOMIC DNA]</scope>
    <source>
        <strain evidence="2 3">HMF7620</strain>
    </source>
</reference>
<dbReference type="InterPro" id="IPR050266">
    <property type="entry name" value="AB_hydrolase_sf"/>
</dbReference>
<dbReference type="SUPFAM" id="SSF53474">
    <property type="entry name" value="alpha/beta-Hydrolases"/>
    <property type="match status" value="1"/>
</dbReference>
<protein>
    <submittedName>
        <fullName evidence="2">Alpha/beta fold hydrolase</fullName>
    </submittedName>
</protein>
<dbReference type="PANTHER" id="PTHR43798">
    <property type="entry name" value="MONOACYLGLYCEROL LIPASE"/>
    <property type="match status" value="1"/>
</dbReference>
<keyword evidence="3" id="KW-1185">Reference proteome</keyword>
<organism evidence="2 3">
    <name type="scientific">Deinococcus arboris</name>
    <dbReference type="NCBI Taxonomy" id="2682977"/>
    <lineage>
        <taxon>Bacteria</taxon>
        <taxon>Thermotogati</taxon>
        <taxon>Deinococcota</taxon>
        <taxon>Deinococci</taxon>
        <taxon>Deinococcales</taxon>
        <taxon>Deinococcaceae</taxon>
        <taxon>Deinococcus</taxon>
    </lineage>
</organism>
<accession>A0A7C9I0S0</accession>
<dbReference type="InterPro" id="IPR029058">
    <property type="entry name" value="AB_hydrolase_fold"/>
</dbReference>
<comment type="caution">
    <text evidence="2">The sequence shown here is derived from an EMBL/GenBank/DDBJ whole genome shotgun (WGS) entry which is preliminary data.</text>
</comment>
<dbReference type="GO" id="GO:0016020">
    <property type="term" value="C:membrane"/>
    <property type="evidence" value="ECO:0007669"/>
    <property type="project" value="TreeGrafter"/>
</dbReference>
<dbReference type="Proteomes" id="UP000483286">
    <property type="component" value="Unassembled WGS sequence"/>
</dbReference>
<dbReference type="PANTHER" id="PTHR43798:SF33">
    <property type="entry name" value="HYDROLASE, PUTATIVE (AFU_ORTHOLOGUE AFUA_2G14860)-RELATED"/>
    <property type="match status" value="1"/>
</dbReference>
<name>A0A7C9I0S0_9DEIO</name>
<dbReference type="GO" id="GO:0016787">
    <property type="term" value="F:hydrolase activity"/>
    <property type="evidence" value="ECO:0007669"/>
    <property type="project" value="UniProtKB-KW"/>
</dbReference>
<dbReference type="Pfam" id="PF12697">
    <property type="entry name" value="Abhydrolase_6"/>
    <property type="match status" value="1"/>
</dbReference>
<gene>
    <name evidence="2" type="ORF">GO986_17585</name>
</gene>
<evidence type="ECO:0000313" key="3">
    <source>
        <dbReference type="Proteomes" id="UP000483286"/>
    </source>
</evidence>
<dbReference type="Gene3D" id="3.40.50.1820">
    <property type="entry name" value="alpha/beta hydrolase"/>
    <property type="match status" value="1"/>
</dbReference>
<evidence type="ECO:0000313" key="2">
    <source>
        <dbReference type="EMBL" id="MVN88550.1"/>
    </source>
</evidence>
<proteinExistence type="predicted"/>
<dbReference type="RefSeq" id="WP_157460605.1">
    <property type="nucleotide sequence ID" value="NZ_WQLB01000030.1"/>
</dbReference>
<feature type="domain" description="AB hydrolase-1" evidence="1">
    <location>
        <begin position="7"/>
        <end position="226"/>
    </location>
</feature>